<dbReference type="AlphaFoldDB" id="A0A0F9UBT7"/>
<protein>
    <recommendedName>
        <fullName evidence="2">Tip attachment protein J domain-containing protein</fullName>
    </recommendedName>
</protein>
<name>A0A0F9UBT7_9ZZZZ</name>
<evidence type="ECO:0008006" key="2">
    <source>
        <dbReference type="Google" id="ProtNLM"/>
    </source>
</evidence>
<reference evidence="1" key="1">
    <citation type="journal article" date="2015" name="Nature">
        <title>Complex archaea that bridge the gap between prokaryotes and eukaryotes.</title>
        <authorList>
            <person name="Spang A."/>
            <person name="Saw J.H."/>
            <person name="Jorgensen S.L."/>
            <person name="Zaremba-Niedzwiedzka K."/>
            <person name="Martijn J."/>
            <person name="Lind A.E."/>
            <person name="van Eijk R."/>
            <person name="Schleper C."/>
            <person name="Guy L."/>
            <person name="Ettema T.J."/>
        </authorList>
    </citation>
    <scope>NUCLEOTIDE SEQUENCE</scope>
</reference>
<evidence type="ECO:0000313" key="1">
    <source>
        <dbReference type="EMBL" id="KKN51093.1"/>
    </source>
</evidence>
<organism evidence="1">
    <name type="scientific">marine sediment metagenome</name>
    <dbReference type="NCBI Taxonomy" id="412755"/>
    <lineage>
        <taxon>unclassified sequences</taxon>
        <taxon>metagenomes</taxon>
        <taxon>ecological metagenomes</taxon>
    </lineage>
</organism>
<sequence length="694" mass="76374">MVAKPLSEYGTRQRRFRREQADRLGLLSKPANIIAPDLALPVIYGRALVNGRLAFAHKPANTNVTHMIMVYSCHQINAFEDVLYSGRTLSRDDSGQVADIDEIYGWVDVFEHLGSESQPADTRLINEVGTEFWTTAHRLRGLSYLYYQSSLIEAKFPTDEPEAMQALIQGAIVFDTRTSSSAYSTNSVPCIYDLLTNTKYGFGEPTASISVASFDQAANDCDTQGFTVGGIIGTELNPYDMLDKLLDTCAGTLQRVNGLWTLKVGIWEAPTITLGEDDLIVSTDLRIRPKIASDSKVNGMRGVFVEPDREWQELDIPPIENAAFVTEDNGIEHLGDKSLLLVTDVNQAQHLLSIELLKGRQQITLSGSYKLVALQIRAGDVMLINYTRNGVAFSVKSFLVETLIVKLEEGKFLVELDLKETSEAVFTAPSFTSLPTLPEILLQIKEILNVRRVDEDGEEPLKEAPVGTLELVNATEPNGIEFTDDDAIFSWRMVSAGTSEEFGNESSGAGTGWPSPDFRDFRVRIYDEDEETVRREHFSPDDNFIYTLEANQDDGVNGEPATDFFIDVQIRTYSGGRDSNSVRHGASNPSLGKAEFFVVEVDGDYEWDAGANPKLVVILSGNSTITDVINAKEGGTLILYVYQLADTSYTLDTSVMEWPGGNPPTITTGTDAKDIVTGLTRGGIPSFVHQGGFS</sequence>
<proteinExistence type="predicted"/>
<comment type="caution">
    <text evidence="1">The sequence shown here is derived from an EMBL/GenBank/DDBJ whole genome shotgun (WGS) entry which is preliminary data.</text>
</comment>
<dbReference type="EMBL" id="LAZR01001079">
    <property type="protein sequence ID" value="KKN51093.1"/>
    <property type="molecule type" value="Genomic_DNA"/>
</dbReference>
<gene>
    <name evidence="1" type="ORF">LCGC14_0626030</name>
</gene>
<accession>A0A0F9UBT7</accession>